<keyword evidence="1" id="KW-1133">Transmembrane helix</keyword>
<reference evidence="2" key="1">
    <citation type="submission" date="2018-10" db="EMBL/GenBank/DDBJ databases">
        <title>Hidden diversity of soil giant viruses.</title>
        <authorList>
            <person name="Schulz F."/>
            <person name="Alteio L."/>
            <person name="Goudeau D."/>
            <person name="Ryan E.M."/>
            <person name="Malmstrom R.R."/>
            <person name="Blanchard J."/>
            <person name="Woyke T."/>
        </authorList>
    </citation>
    <scope>NUCLEOTIDE SEQUENCE</scope>
    <source>
        <strain evidence="2">EDV1</strain>
    </source>
</reference>
<gene>
    <name evidence="2" type="ORF">Edafosvirus36_7</name>
</gene>
<dbReference type="EMBL" id="MK072101">
    <property type="protein sequence ID" value="AYV78817.1"/>
    <property type="molecule type" value="Genomic_DNA"/>
</dbReference>
<keyword evidence="1" id="KW-0812">Transmembrane</keyword>
<sequence>MATHITIEIPEKEKSHFYPRYCLDDMIELLKKHDLEFTEEEKKKIIFVSNSSLLSQFNVVEHGTMECKDDGENMFFDIIISDIVVSNPKTHTYSTLNIMSSMYIGEQLINKGLFVNCTDVKVETIYEKDEKEKDEGKIEKHDEEVGEVVKQNGKKDDDIKKQYVSTIIEGIIFIVFIAPIPFFGLYPNFIPSLILKYFDDVLQLLILVQTFIKELFEKILQSFF</sequence>
<accession>A0A3G4ZV89</accession>
<feature type="transmembrane region" description="Helical" evidence="1">
    <location>
        <begin position="163"/>
        <end position="183"/>
    </location>
</feature>
<name>A0A3G4ZV89_9VIRU</name>
<proteinExistence type="predicted"/>
<evidence type="ECO:0000313" key="2">
    <source>
        <dbReference type="EMBL" id="AYV78817.1"/>
    </source>
</evidence>
<keyword evidence="1" id="KW-0472">Membrane</keyword>
<evidence type="ECO:0000256" key="1">
    <source>
        <dbReference type="SAM" id="Phobius"/>
    </source>
</evidence>
<organism evidence="2">
    <name type="scientific">Edafosvirus sp</name>
    <dbReference type="NCBI Taxonomy" id="2487765"/>
    <lineage>
        <taxon>Viruses</taxon>
        <taxon>Varidnaviria</taxon>
        <taxon>Bamfordvirae</taxon>
        <taxon>Nucleocytoviricota</taxon>
        <taxon>Megaviricetes</taxon>
        <taxon>Imitervirales</taxon>
        <taxon>Mimiviridae</taxon>
        <taxon>Klosneuvirinae</taxon>
    </lineage>
</organism>
<protein>
    <submittedName>
        <fullName evidence="2">Uncharacterized protein</fullName>
    </submittedName>
</protein>